<dbReference type="AlphaFoldDB" id="A0A5N5SWV9"/>
<protein>
    <submittedName>
        <fullName evidence="1">Uncharacterized protein</fullName>
    </submittedName>
</protein>
<dbReference type="EMBL" id="SEYY01019067">
    <property type="protein sequence ID" value="KAB7498716.1"/>
    <property type="molecule type" value="Genomic_DNA"/>
</dbReference>
<accession>A0A5N5SWV9</accession>
<dbReference type="OrthoDB" id="6382989at2759"/>
<evidence type="ECO:0000313" key="1">
    <source>
        <dbReference type="EMBL" id="KAB7498716.1"/>
    </source>
</evidence>
<organism evidence="1 2">
    <name type="scientific">Armadillidium nasatum</name>
    <dbReference type="NCBI Taxonomy" id="96803"/>
    <lineage>
        <taxon>Eukaryota</taxon>
        <taxon>Metazoa</taxon>
        <taxon>Ecdysozoa</taxon>
        <taxon>Arthropoda</taxon>
        <taxon>Crustacea</taxon>
        <taxon>Multicrustacea</taxon>
        <taxon>Malacostraca</taxon>
        <taxon>Eumalacostraca</taxon>
        <taxon>Peracarida</taxon>
        <taxon>Isopoda</taxon>
        <taxon>Oniscidea</taxon>
        <taxon>Crinocheta</taxon>
        <taxon>Armadillidiidae</taxon>
        <taxon>Armadillidium</taxon>
    </lineage>
</organism>
<reference evidence="1 2" key="1">
    <citation type="journal article" date="2019" name="PLoS Biol.">
        <title>Sex chromosomes control vertical transmission of feminizing Wolbachia symbionts in an isopod.</title>
        <authorList>
            <person name="Becking T."/>
            <person name="Chebbi M.A."/>
            <person name="Giraud I."/>
            <person name="Moumen B."/>
            <person name="Laverre T."/>
            <person name="Caubet Y."/>
            <person name="Peccoud J."/>
            <person name="Gilbert C."/>
            <person name="Cordaux R."/>
        </authorList>
    </citation>
    <scope>NUCLEOTIDE SEQUENCE [LARGE SCALE GENOMIC DNA]</scope>
    <source>
        <strain evidence="1">ANa2</strain>
        <tissue evidence="1">Whole body excluding digestive tract and cuticle</tissue>
    </source>
</reference>
<proteinExistence type="predicted"/>
<name>A0A5N5SWV9_9CRUS</name>
<gene>
    <name evidence="1" type="ORF">Anas_06963</name>
</gene>
<keyword evidence="2" id="KW-1185">Reference proteome</keyword>
<evidence type="ECO:0000313" key="2">
    <source>
        <dbReference type="Proteomes" id="UP000326759"/>
    </source>
</evidence>
<comment type="caution">
    <text evidence="1">The sequence shown here is derived from an EMBL/GenBank/DDBJ whole genome shotgun (WGS) entry which is preliminary data.</text>
</comment>
<sequence length="90" mass="10540">MPRKDFNVKKKIREEEESIDEDLKAVGLYEEGLSLLEKRRLVKFIADSKSSAQEEEENRRKFLTIVESTSIDQEITNFISVFNLTPINVY</sequence>
<dbReference type="Proteomes" id="UP000326759">
    <property type="component" value="Unassembled WGS sequence"/>
</dbReference>